<evidence type="ECO:0000313" key="2">
    <source>
        <dbReference type="EMBL" id="GEP41555.1"/>
    </source>
</evidence>
<dbReference type="AlphaFoldDB" id="A0A512M493"/>
<sequence>MANHGQHPQDTSAPKRGGGGQTVVEMCDVTDNGIVFWSRHRFQIGSELQMRMRRDSLSPRLQEKLEAHGKWVMMQGFVVQCAQVRRQDGTLLFKVSMLFDSALVCPKKKVKATRCLMTPVFEGGKAFSLN</sequence>
<comment type="caution">
    <text evidence="2">The sequence shown here is derived from an EMBL/GenBank/DDBJ whole genome shotgun (WGS) entry which is preliminary data.</text>
</comment>
<reference evidence="2 3" key="1">
    <citation type="submission" date="2019-07" db="EMBL/GenBank/DDBJ databases">
        <title>Whole genome shotgun sequence of Brevifollis gellanilyticus NBRC 108608.</title>
        <authorList>
            <person name="Hosoyama A."/>
            <person name="Uohara A."/>
            <person name="Ohji S."/>
            <person name="Ichikawa N."/>
        </authorList>
    </citation>
    <scope>NUCLEOTIDE SEQUENCE [LARGE SCALE GENOMIC DNA]</scope>
    <source>
        <strain evidence="2 3">NBRC 108608</strain>
    </source>
</reference>
<dbReference type="Proteomes" id="UP000321577">
    <property type="component" value="Unassembled WGS sequence"/>
</dbReference>
<keyword evidence="3" id="KW-1185">Reference proteome</keyword>
<gene>
    <name evidence="2" type="ORF">BGE01nite_08460</name>
</gene>
<dbReference type="OrthoDB" id="9865524at2"/>
<dbReference type="RefSeq" id="WP_146849016.1">
    <property type="nucleotide sequence ID" value="NZ_BKAG01000004.1"/>
</dbReference>
<evidence type="ECO:0000313" key="3">
    <source>
        <dbReference type="Proteomes" id="UP000321577"/>
    </source>
</evidence>
<proteinExistence type="predicted"/>
<feature type="region of interest" description="Disordered" evidence="1">
    <location>
        <begin position="1"/>
        <end position="22"/>
    </location>
</feature>
<evidence type="ECO:0008006" key="4">
    <source>
        <dbReference type="Google" id="ProtNLM"/>
    </source>
</evidence>
<evidence type="ECO:0000256" key="1">
    <source>
        <dbReference type="SAM" id="MobiDB-lite"/>
    </source>
</evidence>
<accession>A0A512M493</accession>
<name>A0A512M493_9BACT</name>
<protein>
    <recommendedName>
        <fullName evidence="4">PilZ domain-containing protein</fullName>
    </recommendedName>
</protein>
<feature type="compositionally biased region" description="Polar residues" evidence="1">
    <location>
        <begin position="1"/>
        <end position="12"/>
    </location>
</feature>
<organism evidence="2 3">
    <name type="scientific">Brevifollis gellanilyticus</name>
    <dbReference type="NCBI Taxonomy" id="748831"/>
    <lineage>
        <taxon>Bacteria</taxon>
        <taxon>Pseudomonadati</taxon>
        <taxon>Verrucomicrobiota</taxon>
        <taxon>Verrucomicrobiia</taxon>
        <taxon>Verrucomicrobiales</taxon>
        <taxon>Verrucomicrobiaceae</taxon>
    </lineage>
</organism>
<dbReference type="EMBL" id="BKAG01000004">
    <property type="protein sequence ID" value="GEP41555.1"/>
    <property type="molecule type" value="Genomic_DNA"/>
</dbReference>